<evidence type="ECO:0000256" key="2">
    <source>
        <dbReference type="PIRSR" id="PIRSR605754-1"/>
    </source>
</evidence>
<dbReference type="OrthoDB" id="165822at2"/>
<dbReference type="EMBL" id="CDGG01000001">
    <property type="protein sequence ID" value="CEI81711.1"/>
    <property type="molecule type" value="Genomic_DNA"/>
</dbReference>
<keyword evidence="4" id="KW-1185">Reference proteome</keyword>
<dbReference type="NCBIfam" id="TIGR01076">
    <property type="entry name" value="sortase_fam"/>
    <property type="match status" value="1"/>
</dbReference>
<dbReference type="InterPro" id="IPR041999">
    <property type="entry name" value="Sortase_D_1"/>
</dbReference>
<dbReference type="GO" id="GO:0016787">
    <property type="term" value="F:hydrolase activity"/>
    <property type="evidence" value="ECO:0007669"/>
    <property type="project" value="UniProtKB-KW"/>
</dbReference>
<dbReference type="NCBIfam" id="NF033746">
    <property type="entry name" value="class_D_sortase"/>
    <property type="match status" value="1"/>
</dbReference>
<dbReference type="RefSeq" id="WP_042531033.1">
    <property type="nucleotide sequence ID" value="NZ_CDGG01000001.1"/>
</dbReference>
<evidence type="ECO:0000313" key="3">
    <source>
        <dbReference type="EMBL" id="CEI81711.1"/>
    </source>
</evidence>
<dbReference type="PROSITE" id="PS00758">
    <property type="entry name" value="ARGE_DAPE_CPG2_1"/>
    <property type="match status" value="1"/>
</dbReference>
<organism evidence="3 4">
    <name type="scientific">Oceanobacillus oncorhynchi</name>
    <dbReference type="NCBI Taxonomy" id="545501"/>
    <lineage>
        <taxon>Bacteria</taxon>
        <taxon>Bacillati</taxon>
        <taxon>Bacillota</taxon>
        <taxon>Bacilli</taxon>
        <taxon>Bacillales</taxon>
        <taxon>Bacillaceae</taxon>
        <taxon>Oceanobacillus</taxon>
    </lineage>
</organism>
<dbReference type="InterPro" id="IPR001261">
    <property type="entry name" value="ArgE/DapE_CS"/>
</dbReference>
<name>A0A0A1MRS2_9BACI</name>
<reference evidence="3 4" key="1">
    <citation type="submission" date="2014-11" db="EMBL/GenBank/DDBJ databases">
        <authorList>
            <person name="Urmite Genomes Urmite Genomes"/>
        </authorList>
    </citation>
    <scope>NUCLEOTIDE SEQUENCE [LARGE SCALE GENOMIC DNA]</scope>
    <source>
        <strain evidence="3 4">Oc5</strain>
    </source>
</reference>
<dbReference type="AlphaFoldDB" id="A0A0A1MRS2"/>
<feature type="active site" description="Acyl-thioester intermediate" evidence="2">
    <location>
        <position position="175"/>
    </location>
</feature>
<dbReference type="SUPFAM" id="SSF63817">
    <property type="entry name" value="Sortase"/>
    <property type="match status" value="1"/>
</dbReference>
<dbReference type="Gene3D" id="2.40.260.10">
    <property type="entry name" value="Sortase"/>
    <property type="match status" value="1"/>
</dbReference>
<proteinExistence type="predicted"/>
<accession>A0A0A1MRS2</accession>
<dbReference type="InterPro" id="IPR023365">
    <property type="entry name" value="Sortase_dom-sf"/>
</dbReference>
<gene>
    <name evidence="3" type="ORF">BN997_01549</name>
</gene>
<sequence>MKRIGILFIIAGVICIGVFGNQIIGHEQSQKQSLIQAEERIKQGANEQGEAGGEDTEKSIEAFDADQDEAFATLEIPKLGKTLPIVEGTDPDSLQKGVGHLSNSVFPGQGEQILLSGHRDTVFRDFGELEIGDTFVVQMPYGEYTYEIRETEIVPEDDTSVIGEMGEEVLVVTTCYPFHFVGSAPDRFVAYAYPVSE</sequence>
<keyword evidence="1" id="KW-0378">Hydrolase</keyword>
<protein>
    <submittedName>
        <fullName evidence="3">Sortase family protein</fullName>
    </submittedName>
</protein>
<dbReference type="CDD" id="cd05828">
    <property type="entry name" value="Sortase_D_1"/>
    <property type="match status" value="1"/>
</dbReference>
<dbReference type="Proteomes" id="UP000040453">
    <property type="component" value="Unassembled WGS sequence"/>
</dbReference>
<evidence type="ECO:0000256" key="1">
    <source>
        <dbReference type="ARBA" id="ARBA00022801"/>
    </source>
</evidence>
<dbReference type="Pfam" id="PF04203">
    <property type="entry name" value="Sortase"/>
    <property type="match status" value="1"/>
</dbReference>
<evidence type="ECO:0000313" key="4">
    <source>
        <dbReference type="Proteomes" id="UP000040453"/>
    </source>
</evidence>
<dbReference type="STRING" id="545501.BN997_01549"/>
<feature type="active site" description="Proton donor/acceptor" evidence="2">
    <location>
        <position position="118"/>
    </location>
</feature>
<dbReference type="InterPro" id="IPR005754">
    <property type="entry name" value="Sortase"/>
</dbReference>
<dbReference type="InterPro" id="IPR053525">
    <property type="entry name" value="Sortase_D"/>
</dbReference>